<evidence type="ECO:0000313" key="1">
    <source>
        <dbReference type="EMBL" id="MBC8580148.1"/>
    </source>
</evidence>
<dbReference type="InterPro" id="IPR010064">
    <property type="entry name" value="HK97-gp10_tail"/>
</dbReference>
<dbReference type="Pfam" id="PF04883">
    <property type="entry name" value="HK97-gp10_like"/>
    <property type="match status" value="1"/>
</dbReference>
<comment type="caution">
    <text evidence="1">The sequence shown here is derived from an EMBL/GenBank/DDBJ whole genome shotgun (WGS) entry which is preliminary data.</text>
</comment>
<keyword evidence="2" id="KW-1185">Reference proteome</keyword>
<dbReference type="AlphaFoldDB" id="A0A926IEV4"/>
<accession>A0A926IEV4</accession>
<dbReference type="Proteomes" id="UP000655830">
    <property type="component" value="Unassembled WGS sequence"/>
</dbReference>
<name>A0A926IEV4_9FIRM</name>
<sequence length="116" mass="13505">MFDLDIEIAKTLAQYTQEIQEALEEATDKITLETVKYLKATSPTRTHKYSKAWIRKKTDNGYIIHNKRYYLTHLLEHGHAKRGGGRVLGIKHIEPAEQKAIDAFEQELRRAIDDIR</sequence>
<gene>
    <name evidence="1" type="ORF">H8718_11500</name>
</gene>
<evidence type="ECO:0000313" key="2">
    <source>
        <dbReference type="Proteomes" id="UP000655830"/>
    </source>
</evidence>
<dbReference type="RefSeq" id="WP_249333017.1">
    <property type="nucleotide sequence ID" value="NZ_JACRSY010000017.1"/>
</dbReference>
<protein>
    <submittedName>
        <fullName evidence="1">HK97 gp10 family phage protein</fullName>
    </submittedName>
</protein>
<dbReference type="EMBL" id="JACRSY010000017">
    <property type="protein sequence ID" value="MBC8580148.1"/>
    <property type="molecule type" value="Genomic_DNA"/>
</dbReference>
<proteinExistence type="predicted"/>
<organism evidence="1 2">
    <name type="scientific">Zhenhengia yiwuensis</name>
    <dbReference type="NCBI Taxonomy" id="2763666"/>
    <lineage>
        <taxon>Bacteria</taxon>
        <taxon>Bacillati</taxon>
        <taxon>Bacillota</taxon>
        <taxon>Clostridia</taxon>
        <taxon>Lachnospirales</taxon>
        <taxon>Lachnospiraceae</taxon>
        <taxon>Zhenhengia</taxon>
    </lineage>
</organism>
<reference evidence="1" key="1">
    <citation type="submission" date="2020-08" db="EMBL/GenBank/DDBJ databases">
        <title>Genome public.</title>
        <authorList>
            <person name="Liu C."/>
            <person name="Sun Q."/>
        </authorList>
    </citation>
    <scope>NUCLEOTIDE SEQUENCE</scope>
    <source>
        <strain evidence="1">NSJ-12</strain>
    </source>
</reference>